<evidence type="ECO:0000313" key="1">
    <source>
        <dbReference type="EMBL" id="RRT37828.1"/>
    </source>
</evidence>
<gene>
    <name evidence="1" type="ORF">B296_00022625</name>
</gene>
<dbReference type="Proteomes" id="UP000287651">
    <property type="component" value="Unassembled WGS sequence"/>
</dbReference>
<protein>
    <submittedName>
        <fullName evidence="1">Uncharacterized protein</fullName>
    </submittedName>
</protein>
<accession>A0A426XEC5</accession>
<evidence type="ECO:0000313" key="2">
    <source>
        <dbReference type="Proteomes" id="UP000287651"/>
    </source>
</evidence>
<dbReference type="EMBL" id="AMZH03021835">
    <property type="protein sequence ID" value="RRT37828.1"/>
    <property type="molecule type" value="Genomic_DNA"/>
</dbReference>
<comment type="caution">
    <text evidence="1">The sequence shown here is derived from an EMBL/GenBank/DDBJ whole genome shotgun (WGS) entry which is preliminary data.</text>
</comment>
<proteinExistence type="predicted"/>
<dbReference type="AlphaFoldDB" id="A0A426XEC5"/>
<organism evidence="1 2">
    <name type="scientific">Ensete ventricosum</name>
    <name type="common">Abyssinian banana</name>
    <name type="synonym">Musa ensete</name>
    <dbReference type="NCBI Taxonomy" id="4639"/>
    <lineage>
        <taxon>Eukaryota</taxon>
        <taxon>Viridiplantae</taxon>
        <taxon>Streptophyta</taxon>
        <taxon>Embryophyta</taxon>
        <taxon>Tracheophyta</taxon>
        <taxon>Spermatophyta</taxon>
        <taxon>Magnoliopsida</taxon>
        <taxon>Liliopsida</taxon>
        <taxon>Zingiberales</taxon>
        <taxon>Musaceae</taxon>
        <taxon>Ensete</taxon>
    </lineage>
</organism>
<name>A0A426XEC5_ENSVE</name>
<reference evidence="1 2" key="1">
    <citation type="journal article" date="2014" name="Agronomy (Basel)">
        <title>A Draft Genome Sequence for Ensete ventricosum, the Drought-Tolerant Tree Against Hunger.</title>
        <authorList>
            <person name="Harrison J."/>
            <person name="Moore K.A."/>
            <person name="Paszkiewicz K."/>
            <person name="Jones T."/>
            <person name="Grant M."/>
            <person name="Ambacheew D."/>
            <person name="Muzemil S."/>
            <person name="Studholme D.J."/>
        </authorList>
    </citation>
    <scope>NUCLEOTIDE SEQUENCE [LARGE SCALE GENOMIC DNA]</scope>
</reference>
<sequence>MFRAPTQKLKILAIPNILAYGKSNEHGLMKKRDGHKLCIKSSFNWFFMHRLRNSKY</sequence>